<evidence type="ECO:0000313" key="1">
    <source>
        <dbReference type="EMBL" id="KJF18491.1"/>
    </source>
</evidence>
<gene>
    <name evidence="1" type="ORF">AXFE_06190</name>
</gene>
<dbReference type="EMBL" id="JXYS01000015">
    <property type="protein sequence ID" value="KJF18491.1"/>
    <property type="molecule type" value="Genomic_DNA"/>
</dbReference>
<dbReference type="STRING" id="1280514.AXFE_06190"/>
<accession>A0A0D8HN17</accession>
<reference evidence="1 2" key="1">
    <citation type="submission" date="2015-01" db="EMBL/GenBank/DDBJ databases">
        <title>Draft genome of the acidophilic iron oxidizer Acidithrix ferrooxidans strain Py-F3.</title>
        <authorList>
            <person name="Poehlein A."/>
            <person name="Eisen S."/>
            <person name="Schloemann M."/>
            <person name="Johnson B.D."/>
            <person name="Daniel R."/>
            <person name="Muehling M."/>
        </authorList>
    </citation>
    <scope>NUCLEOTIDE SEQUENCE [LARGE SCALE GENOMIC DNA]</scope>
    <source>
        <strain evidence="1 2">Py-F3</strain>
    </source>
</reference>
<comment type="caution">
    <text evidence="1">The sequence shown here is derived from an EMBL/GenBank/DDBJ whole genome shotgun (WGS) entry which is preliminary data.</text>
</comment>
<dbReference type="Proteomes" id="UP000032360">
    <property type="component" value="Unassembled WGS sequence"/>
</dbReference>
<dbReference type="AlphaFoldDB" id="A0A0D8HN17"/>
<evidence type="ECO:0000313" key="2">
    <source>
        <dbReference type="Proteomes" id="UP000032360"/>
    </source>
</evidence>
<name>A0A0D8HN17_9ACTN</name>
<keyword evidence="2" id="KW-1185">Reference proteome</keyword>
<protein>
    <submittedName>
        <fullName evidence="1">Uncharacterized protein</fullName>
    </submittedName>
</protein>
<proteinExistence type="predicted"/>
<sequence>MTSVPLPLGLNPALNYINFQCQEILDTLDKQEFSSLPSGQESSSLI</sequence>
<organism evidence="1 2">
    <name type="scientific">Acidithrix ferrooxidans</name>
    <dbReference type="NCBI Taxonomy" id="1280514"/>
    <lineage>
        <taxon>Bacteria</taxon>
        <taxon>Bacillati</taxon>
        <taxon>Actinomycetota</taxon>
        <taxon>Acidimicrobiia</taxon>
        <taxon>Acidimicrobiales</taxon>
        <taxon>Acidimicrobiaceae</taxon>
        <taxon>Acidithrix</taxon>
    </lineage>
</organism>